<keyword evidence="3" id="KW-0540">Nuclease</keyword>
<keyword evidence="4" id="KW-0378">Hydrolase</keyword>
<dbReference type="Gene3D" id="1.10.287.1040">
    <property type="entry name" value="Exonuclease VII, small subunit"/>
    <property type="match status" value="1"/>
</dbReference>
<dbReference type="PATRIC" id="fig|1339352.3.peg.1449"/>
<feature type="coiled-coil region" evidence="7">
    <location>
        <begin position="1"/>
        <end position="56"/>
    </location>
</feature>
<gene>
    <name evidence="8" type="ORF">M099_1497</name>
</gene>
<evidence type="ECO:0000256" key="4">
    <source>
        <dbReference type="ARBA" id="ARBA00022801"/>
    </source>
</evidence>
<name>A0A069SK50_PHOVU</name>
<evidence type="ECO:0000256" key="3">
    <source>
        <dbReference type="ARBA" id="ARBA00022722"/>
    </source>
</evidence>
<dbReference type="SUPFAM" id="SSF116842">
    <property type="entry name" value="XseB-like"/>
    <property type="match status" value="1"/>
</dbReference>
<dbReference type="Pfam" id="PF02609">
    <property type="entry name" value="Exonuc_VII_S"/>
    <property type="match status" value="1"/>
</dbReference>
<dbReference type="InterPro" id="IPR037004">
    <property type="entry name" value="Exonuc_VII_ssu_sf"/>
</dbReference>
<dbReference type="RefSeq" id="WP_005845622.1">
    <property type="nucleotide sequence ID" value="NZ_JNHM01000019.1"/>
</dbReference>
<evidence type="ECO:0000256" key="1">
    <source>
        <dbReference type="ARBA" id="ARBA00009998"/>
    </source>
</evidence>
<reference evidence="8 9" key="1">
    <citation type="submission" date="2014-04" db="EMBL/GenBank/DDBJ databases">
        <authorList>
            <person name="Sears C."/>
            <person name="Carroll K."/>
            <person name="Sack B.R."/>
            <person name="Qadri F."/>
            <person name="Myers L.L."/>
            <person name="Chung G.-T."/>
            <person name="Escheverria P."/>
            <person name="Fraser C.M."/>
            <person name="Sadzewicz L."/>
            <person name="Shefchek K.A."/>
            <person name="Tallon L."/>
            <person name="Das S.P."/>
            <person name="Daugherty S."/>
            <person name="Mongodin E.F."/>
        </authorList>
    </citation>
    <scope>NUCLEOTIDE SEQUENCE [LARGE SCALE GENOMIC DNA]</scope>
    <source>
        <strain evidence="8 9">3975 RP4</strain>
    </source>
</reference>
<dbReference type="EC" id="3.1.11.6" evidence="6"/>
<keyword evidence="5 8" id="KW-0269">Exonuclease</keyword>
<dbReference type="EMBL" id="JNHM01000019">
    <property type="protein sequence ID" value="KDS54814.1"/>
    <property type="molecule type" value="Genomic_DNA"/>
</dbReference>
<comment type="caution">
    <text evidence="8">The sequence shown here is derived from an EMBL/GenBank/DDBJ whole genome shotgun (WGS) entry which is preliminary data.</text>
</comment>
<sequence>MAAKKQTYEQAMKRLEEIVSRIDSNELDIDSLGVNLKEAQELIKFCRDKLYKADEEIKKMLDNNVSM</sequence>
<dbReference type="InterPro" id="IPR003761">
    <property type="entry name" value="Exonuc_VII_S"/>
</dbReference>
<proteinExistence type="inferred from homology"/>
<dbReference type="Proteomes" id="UP000027661">
    <property type="component" value="Unassembled WGS sequence"/>
</dbReference>
<accession>A0A069SK50</accession>
<dbReference type="AlphaFoldDB" id="A0A069SK50"/>
<protein>
    <recommendedName>
        <fullName evidence="6">Exodeoxyribonuclease VII small subunit</fullName>
        <ecNumber evidence="6">3.1.11.6</ecNumber>
    </recommendedName>
</protein>
<evidence type="ECO:0000256" key="7">
    <source>
        <dbReference type="SAM" id="Coils"/>
    </source>
</evidence>
<evidence type="ECO:0000256" key="5">
    <source>
        <dbReference type="ARBA" id="ARBA00022839"/>
    </source>
</evidence>
<organism evidence="8 9">
    <name type="scientific">Phocaeicola vulgatus str. 3975 RP4</name>
    <dbReference type="NCBI Taxonomy" id="1339352"/>
    <lineage>
        <taxon>Bacteria</taxon>
        <taxon>Pseudomonadati</taxon>
        <taxon>Bacteroidota</taxon>
        <taxon>Bacteroidia</taxon>
        <taxon>Bacteroidales</taxon>
        <taxon>Bacteroidaceae</taxon>
        <taxon>Phocaeicola</taxon>
    </lineage>
</organism>
<evidence type="ECO:0000256" key="2">
    <source>
        <dbReference type="ARBA" id="ARBA00022490"/>
    </source>
</evidence>
<dbReference type="GO" id="GO:0006308">
    <property type="term" value="P:DNA catabolic process"/>
    <property type="evidence" value="ECO:0007669"/>
    <property type="project" value="UniProtKB-UniRule"/>
</dbReference>
<dbReference type="GO" id="GO:0009318">
    <property type="term" value="C:exodeoxyribonuclease VII complex"/>
    <property type="evidence" value="ECO:0007669"/>
    <property type="project" value="UniProtKB-UniRule"/>
</dbReference>
<dbReference type="GeneID" id="5301239"/>
<keyword evidence="7" id="KW-0175">Coiled coil</keyword>
<comment type="similarity">
    <text evidence="1">Belongs to the XseB family.</text>
</comment>
<evidence type="ECO:0000313" key="8">
    <source>
        <dbReference type="EMBL" id="KDS54814.1"/>
    </source>
</evidence>
<dbReference type="NCBIfam" id="TIGR01280">
    <property type="entry name" value="xseB"/>
    <property type="match status" value="1"/>
</dbReference>
<evidence type="ECO:0000313" key="9">
    <source>
        <dbReference type="Proteomes" id="UP000027661"/>
    </source>
</evidence>
<keyword evidence="2" id="KW-0963">Cytoplasm</keyword>
<evidence type="ECO:0000256" key="6">
    <source>
        <dbReference type="NCBIfam" id="TIGR01280"/>
    </source>
</evidence>
<dbReference type="GO" id="GO:0008855">
    <property type="term" value="F:exodeoxyribonuclease VII activity"/>
    <property type="evidence" value="ECO:0007669"/>
    <property type="project" value="UniProtKB-UniRule"/>
</dbReference>